<dbReference type="PANTHER" id="PTHR21382">
    <property type="entry name" value="NADH-UBIQUINONE OXIDOREDUCTASE SUBUNIT"/>
    <property type="match status" value="1"/>
</dbReference>
<evidence type="ECO:0000256" key="6">
    <source>
        <dbReference type="ARBA" id="ARBA00023136"/>
    </source>
</evidence>
<evidence type="ECO:0008006" key="8">
    <source>
        <dbReference type="Google" id="ProtNLM"/>
    </source>
</evidence>
<dbReference type="EMBL" id="HBEA01003605">
    <property type="protein sequence ID" value="CAD8253224.1"/>
    <property type="molecule type" value="Transcribed_RNA"/>
</dbReference>
<evidence type="ECO:0000256" key="1">
    <source>
        <dbReference type="ARBA" id="ARBA00004448"/>
    </source>
</evidence>
<dbReference type="GO" id="GO:0006120">
    <property type="term" value="P:mitochondrial electron transport, NADH to ubiquinone"/>
    <property type="evidence" value="ECO:0007669"/>
    <property type="project" value="InterPro"/>
</dbReference>
<dbReference type="GO" id="GO:0045271">
    <property type="term" value="C:respiratory chain complex I"/>
    <property type="evidence" value="ECO:0007669"/>
    <property type="project" value="InterPro"/>
</dbReference>
<evidence type="ECO:0000256" key="4">
    <source>
        <dbReference type="ARBA" id="ARBA00022989"/>
    </source>
</evidence>
<dbReference type="GO" id="GO:0005743">
    <property type="term" value="C:mitochondrial inner membrane"/>
    <property type="evidence" value="ECO:0007669"/>
    <property type="project" value="UniProtKB-SubCell"/>
</dbReference>
<comment type="subcellular location">
    <subcellularLocation>
        <location evidence="1">Mitochondrion inner membrane</location>
        <topology evidence="1">Multi-pass membrane protein</topology>
    </subcellularLocation>
</comment>
<keyword evidence="6" id="KW-0472">Membrane</keyword>
<proteinExistence type="predicted"/>
<keyword evidence="3" id="KW-0999">Mitochondrion inner membrane</keyword>
<reference evidence="7" key="1">
    <citation type="submission" date="2021-01" db="EMBL/GenBank/DDBJ databases">
        <authorList>
            <person name="Corre E."/>
            <person name="Pelletier E."/>
            <person name="Niang G."/>
            <person name="Scheremetjew M."/>
            <person name="Finn R."/>
            <person name="Kale V."/>
            <person name="Holt S."/>
            <person name="Cochrane G."/>
            <person name="Meng A."/>
            <person name="Brown T."/>
            <person name="Cohen L."/>
        </authorList>
    </citation>
    <scope>NUCLEOTIDE SEQUENCE</scope>
    <source>
        <strain evidence="7">CCMP2078</strain>
    </source>
</reference>
<protein>
    <recommendedName>
        <fullName evidence="8">NADH dehydrogenase [ubiquinone] 1 alpha subcomplex subunit 11</fullName>
    </recommendedName>
</protein>
<sequence>MVNLAGVYKPECPARLYEYLEYGVKGGLIIGSVQVAWAATPLQSTNLNTIQSLGNITTRILKSTGWFTAVAATFSATECLLEGFRGKDDPWNAFFGGLNAGMLVSMHTRNPAVMLSTGVFVGCFTAAADASGETLFGDDSDKYFHSDPSGLIPKYNRNIYAKEDD</sequence>
<dbReference type="PANTHER" id="PTHR21382:SF1">
    <property type="entry name" value="NADH DEHYDROGENASE [UBIQUINONE] 1 ALPHA SUBCOMPLEX SUBUNIT 11"/>
    <property type="match status" value="1"/>
</dbReference>
<name>A0A7R9U4J1_9STRA</name>
<keyword evidence="4" id="KW-1133">Transmembrane helix</keyword>
<gene>
    <name evidence="7" type="ORF">PPYR1160_LOCUS2716</name>
</gene>
<evidence type="ECO:0000256" key="5">
    <source>
        <dbReference type="ARBA" id="ARBA00023128"/>
    </source>
</evidence>
<evidence type="ECO:0000313" key="7">
    <source>
        <dbReference type="EMBL" id="CAD8253224.1"/>
    </source>
</evidence>
<evidence type="ECO:0000256" key="3">
    <source>
        <dbReference type="ARBA" id="ARBA00022792"/>
    </source>
</evidence>
<accession>A0A7R9U4J1</accession>
<keyword evidence="2" id="KW-0812">Transmembrane</keyword>
<organism evidence="7">
    <name type="scientific">Pinguiococcus pyrenoidosus</name>
    <dbReference type="NCBI Taxonomy" id="172671"/>
    <lineage>
        <taxon>Eukaryota</taxon>
        <taxon>Sar</taxon>
        <taxon>Stramenopiles</taxon>
        <taxon>Ochrophyta</taxon>
        <taxon>Pinguiophyceae</taxon>
        <taxon>Pinguiochrysidales</taxon>
        <taxon>Pinguiochrysidaceae</taxon>
        <taxon>Pinguiococcus</taxon>
    </lineage>
</organism>
<keyword evidence="5" id="KW-0496">Mitochondrion</keyword>
<dbReference type="Pfam" id="PF02466">
    <property type="entry name" value="Tim17"/>
    <property type="match status" value="1"/>
</dbReference>
<dbReference type="AlphaFoldDB" id="A0A7R9U4J1"/>
<dbReference type="InterPro" id="IPR039205">
    <property type="entry name" value="NDUFA11"/>
</dbReference>
<evidence type="ECO:0000256" key="2">
    <source>
        <dbReference type="ARBA" id="ARBA00022692"/>
    </source>
</evidence>